<dbReference type="Pfam" id="PF13193">
    <property type="entry name" value="AMP-binding_C"/>
    <property type="match status" value="1"/>
</dbReference>
<organism evidence="5 6">
    <name type="scientific">Gordonia caeni</name>
    <dbReference type="NCBI Taxonomy" id="1007097"/>
    <lineage>
        <taxon>Bacteria</taxon>
        <taxon>Bacillati</taxon>
        <taxon>Actinomycetota</taxon>
        <taxon>Actinomycetes</taxon>
        <taxon>Mycobacteriales</taxon>
        <taxon>Gordoniaceae</taxon>
        <taxon>Gordonia</taxon>
    </lineage>
</organism>
<evidence type="ECO:0000256" key="2">
    <source>
        <dbReference type="ARBA" id="ARBA00022598"/>
    </source>
</evidence>
<dbReference type="GO" id="GO:0016874">
    <property type="term" value="F:ligase activity"/>
    <property type="evidence" value="ECO:0007669"/>
    <property type="project" value="UniProtKB-KW"/>
</dbReference>
<dbReference type="Proteomes" id="UP001418444">
    <property type="component" value="Unassembled WGS sequence"/>
</dbReference>
<dbReference type="InterPro" id="IPR020845">
    <property type="entry name" value="AMP-binding_CS"/>
</dbReference>
<dbReference type="InterPro" id="IPR025110">
    <property type="entry name" value="AMP-bd_C"/>
</dbReference>
<dbReference type="RefSeq" id="WP_344785393.1">
    <property type="nucleotide sequence ID" value="NZ_BAAAZW010000009.1"/>
</dbReference>
<reference evidence="6" key="1">
    <citation type="journal article" date="2019" name="Int. J. Syst. Evol. Microbiol.">
        <title>The Global Catalogue of Microorganisms (GCM) 10K type strain sequencing project: providing services to taxonomists for standard genome sequencing and annotation.</title>
        <authorList>
            <consortium name="The Broad Institute Genomics Platform"/>
            <consortium name="The Broad Institute Genome Sequencing Center for Infectious Disease"/>
            <person name="Wu L."/>
            <person name="Ma J."/>
        </authorList>
    </citation>
    <scope>NUCLEOTIDE SEQUENCE [LARGE SCALE GENOMIC DNA]</scope>
    <source>
        <strain evidence="6">JCM 16923</strain>
    </source>
</reference>
<protein>
    <submittedName>
        <fullName evidence="5">Linear/branched/unsaturated fatty acid:CoA ligase LbuL</fullName>
    </submittedName>
</protein>
<dbReference type="SUPFAM" id="SSF56801">
    <property type="entry name" value="Acetyl-CoA synthetase-like"/>
    <property type="match status" value="1"/>
</dbReference>
<evidence type="ECO:0000259" key="3">
    <source>
        <dbReference type="Pfam" id="PF00501"/>
    </source>
</evidence>
<feature type="domain" description="AMP-binding enzyme C-terminal" evidence="4">
    <location>
        <begin position="432"/>
        <end position="507"/>
    </location>
</feature>
<feature type="domain" description="AMP-dependent synthetase/ligase" evidence="3">
    <location>
        <begin position="18"/>
        <end position="382"/>
    </location>
</feature>
<dbReference type="Pfam" id="PF00501">
    <property type="entry name" value="AMP-binding"/>
    <property type="match status" value="1"/>
</dbReference>
<dbReference type="EMBL" id="BAAAZW010000009">
    <property type="protein sequence ID" value="GAA3967784.1"/>
    <property type="molecule type" value="Genomic_DNA"/>
</dbReference>
<dbReference type="PANTHER" id="PTHR43201">
    <property type="entry name" value="ACYL-COA SYNTHETASE"/>
    <property type="match status" value="1"/>
</dbReference>
<accession>A0ABP7PM83</accession>
<evidence type="ECO:0000313" key="5">
    <source>
        <dbReference type="EMBL" id="GAA3967784.1"/>
    </source>
</evidence>
<proteinExistence type="inferred from homology"/>
<dbReference type="Gene3D" id="3.40.50.12780">
    <property type="entry name" value="N-terminal domain of ligase-like"/>
    <property type="match status" value="1"/>
</dbReference>
<name>A0ABP7PM83_9ACTN</name>
<dbReference type="PROSITE" id="PS00455">
    <property type="entry name" value="AMP_BINDING"/>
    <property type="match status" value="1"/>
</dbReference>
<dbReference type="InterPro" id="IPR045851">
    <property type="entry name" value="AMP-bd_C_sf"/>
</dbReference>
<dbReference type="InterPro" id="IPR000873">
    <property type="entry name" value="AMP-dep_synth/lig_dom"/>
</dbReference>
<evidence type="ECO:0000313" key="6">
    <source>
        <dbReference type="Proteomes" id="UP001418444"/>
    </source>
</evidence>
<keyword evidence="6" id="KW-1185">Reference proteome</keyword>
<dbReference type="InterPro" id="IPR042099">
    <property type="entry name" value="ANL_N_sf"/>
</dbReference>
<dbReference type="Gene3D" id="3.30.300.30">
    <property type="match status" value="1"/>
</dbReference>
<gene>
    <name evidence="5" type="primary">lbuL</name>
    <name evidence="5" type="ORF">GCM10022231_31020</name>
</gene>
<sequence>MSDLVISAPAHDLYSTLAQRADSSGDSVFLVDGERTATFAELLDGVDRVAAGLAARGIGTGDRVAIALNNRLEWVQAFFATARLGAVLVTLNVRYRETELLFMLEDSGAKLLISEARVGDFDFPPLHASIRDRLPGLREVIYVDAPSGTGPADFGDLAASEPAGAHPPVDPGTAALILYTSGTTGTPKGAVLTHRSLLASANGQVDRTRFGPDDSVLGILPFNHVGGVTCTLLSMLLGGGQVILLPAFSPAAAVDLVRRHGVTILTGVPMMMKLILTELAPGETLPIRLAVTGGSNVEPALLRAITAAAPQARLMNLYGLSESSGAAVMSGRDDDEATLLATIGTALSGVEARVVDPDGNPVAAGVDGELQLRGDLIADGYWDRPDATAATFRDGWLATGDMVTMSGDGHVTLRGRSKEMFIQGGFNVYPVEVENLLVEHPAVVAAAGVGAPDPVRGEVGYYFVILTAPGAAEAAELIDHCRGRLADYKVPVHVEIVDELPTTPAGKIRKAELQERVRRED</sequence>
<comment type="similarity">
    <text evidence="1">Belongs to the ATP-dependent AMP-binding enzyme family.</text>
</comment>
<keyword evidence="2 5" id="KW-0436">Ligase</keyword>
<dbReference type="PANTHER" id="PTHR43201:SF5">
    <property type="entry name" value="MEDIUM-CHAIN ACYL-COA LIGASE ACSF2, MITOCHONDRIAL"/>
    <property type="match status" value="1"/>
</dbReference>
<evidence type="ECO:0000259" key="4">
    <source>
        <dbReference type="Pfam" id="PF13193"/>
    </source>
</evidence>
<evidence type="ECO:0000256" key="1">
    <source>
        <dbReference type="ARBA" id="ARBA00006432"/>
    </source>
</evidence>
<comment type="caution">
    <text evidence="5">The sequence shown here is derived from an EMBL/GenBank/DDBJ whole genome shotgun (WGS) entry which is preliminary data.</text>
</comment>